<evidence type="ECO:0000313" key="2">
    <source>
        <dbReference type="Proteomes" id="UP000295388"/>
    </source>
</evidence>
<dbReference type="EMBL" id="SNWQ01000001">
    <property type="protein sequence ID" value="TDO54233.1"/>
    <property type="molecule type" value="Genomic_DNA"/>
</dbReference>
<gene>
    <name evidence="1" type="ORF">EV643_10114</name>
</gene>
<protein>
    <recommendedName>
        <fullName evidence="3">Fibronectin type-III domain-containing protein</fullName>
    </recommendedName>
</protein>
<dbReference type="AlphaFoldDB" id="A0A4R6KR42"/>
<accession>A0A4R6KR42</accession>
<dbReference type="RefSeq" id="WP_133797849.1">
    <property type="nucleotide sequence ID" value="NZ_SNWQ01000001.1"/>
</dbReference>
<dbReference type="Proteomes" id="UP000295388">
    <property type="component" value="Unassembled WGS sequence"/>
</dbReference>
<proteinExistence type="predicted"/>
<keyword evidence="2" id="KW-1185">Reference proteome</keyword>
<organism evidence="1 2">
    <name type="scientific">Kribbella caucasensis</name>
    <dbReference type="NCBI Taxonomy" id="2512215"/>
    <lineage>
        <taxon>Bacteria</taxon>
        <taxon>Bacillati</taxon>
        <taxon>Actinomycetota</taxon>
        <taxon>Actinomycetes</taxon>
        <taxon>Propionibacteriales</taxon>
        <taxon>Kribbellaceae</taxon>
        <taxon>Kribbella</taxon>
    </lineage>
</organism>
<evidence type="ECO:0000313" key="1">
    <source>
        <dbReference type="EMBL" id="TDO54233.1"/>
    </source>
</evidence>
<evidence type="ECO:0008006" key="3">
    <source>
        <dbReference type="Google" id="ProtNLM"/>
    </source>
</evidence>
<name>A0A4R6KR42_9ACTN</name>
<reference evidence="1 2" key="1">
    <citation type="submission" date="2019-03" db="EMBL/GenBank/DDBJ databases">
        <title>Genomic Encyclopedia of Type Strains, Phase III (KMG-III): the genomes of soil and plant-associated and newly described type strains.</title>
        <authorList>
            <person name="Whitman W."/>
        </authorList>
    </citation>
    <scope>NUCLEOTIDE SEQUENCE [LARGE SCALE GENOMIC DNA]</scope>
    <source>
        <strain evidence="1 2">VKM Ac-2527</strain>
    </source>
</reference>
<comment type="caution">
    <text evidence="1">The sequence shown here is derived from an EMBL/GenBank/DDBJ whole genome shotgun (WGS) entry which is preliminary data.</text>
</comment>
<sequence length="351" mass="37804">MLWGSTKVWDAQVLAGAANEIDIPTSDLGSGFGIYTIAVAAGTAAGDTGPMVASPRFDHMALNAAPETVAVSQAATGVTVQWKLEQQADSTPNDPLDQPDALRFLPQYEVGGQVKPLGGPISTTVLSFTNPAPTYNFSVRARNEWSTETVGAKVAVRTARLTVQVPSRGLYGRESLIQGNYGHPVQRQMILHARNSATSPWYVVGTTVGNSSGGYAFRVTNRGTRQYRVVTPGFASTSEVWYGAVSAPATLTTVHRVTSAGFYTPVLKRGQTATADLNVDPRFNGRVHLQRWNGKTWVHVKDVLINSGFARGQFVSTIPGRVAYRYYVPNITFNGLFVAATYSPNFVLTTV</sequence>